<keyword evidence="2" id="KW-1185">Reference proteome</keyword>
<sequence>MEVPEPEITMYFYSVRSHSIWKNRSKIGFYKLERRSKMVYPTSSVKHVPDFQDYWFFTFGFPLKRAPTLQHFTSRSYQLLGGEGGFVDGDAFSGTEGERDSSVVEEDIIKIMVDEIRKATKQDKKWLADWNVLIQT</sequence>
<name>A0A803QK66_CANSA</name>
<dbReference type="EMBL" id="UZAU01000821">
    <property type="status" value="NOT_ANNOTATED_CDS"/>
    <property type="molecule type" value="Genomic_DNA"/>
</dbReference>
<dbReference type="EnsemblPlants" id="evm.model.10.1571">
    <property type="protein sequence ID" value="cds.evm.model.10.1571"/>
    <property type="gene ID" value="evm.TU.10.1571"/>
</dbReference>
<accession>A0A803QK66</accession>
<protein>
    <submittedName>
        <fullName evidence="1">Uncharacterized protein</fullName>
    </submittedName>
</protein>
<organism evidence="1 2">
    <name type="scientific">Cannabis sativa</name>
    <name type="common">Hemp</name>
    <name type="synonym">Marijuana</name>
    <dbReference type="NCBI Taxonomy" id="3483"/>
    <lineage>
        <taxon>Eukaryota</taxon>
        <taxon>Viridiplantae</taxon>
        <taxon>Streptophyta</taxon>
        <taxon>Embryophyta</taxon>
        <taxon>Tracheophyta</taxon>
        <taxon>Spermatophyta</taxon>
        <taxon>Magnoliopsida</taxon>
        <taxon>eudicotyledons</taxon>
        <taxon>Gunneridae</taxon>
        <taxon>Pentapetalae</taxon>
        <taxon>rosids</taxon>
        <taxon>fabids</taxon>
        <taxon>Rosales</taxon>
        <taxon>Cannabaceae</taxon>
        <taxon>Cannabis</taxon>
    </lineage>
</organism>
<proteinExistence type="predicted"/>
<evidence type="ECO:0000313" key="2">
    <source>
        <dbReference type="Proteomes" id="UP000596661"/>
    </source>
</evidence>
<dbReference type="Proteomes" id="UP000596661">
    <property type="component" value="Unassembled WGS sequence"/>
</dbReference>
<dbReference type="AlphaFoldDB" id="A0A803QK66"/>
<evidence type="ECO:0000313" key="1">
    <source>
        <dbReference type="EnsemblPlants" id="cds.evm.model.10.1571"/>
    </source>
</evidence>
<reference evidence="1" key="1">
    <citation type="submission" date="2021-03" db="UniProtKB">
        <authorList>
            <consortium name="EnsemblPlants"/>
        </authorList>
    </citation>
    <scope>IDENTIFICATION</scope>
</reference>
<dbReference type="Gramene" id="evm.model.10.1571">
    <property type="protein sequence ID" value="cds.evm.model.10.1571"/>
    <property type="gene ID" value="evm.TU.10.1571"/>
</dbReference>